<name>A0A941DQR5_9BACI</name>
<dbReference type="PANTHER" id="PTHR30531:SF12">
    <property type="entry name" value="FLAGELLAR BIOSYNTHETIC PROTEIN FLHB"/>
    <property type="match status" value="1"/>
</dbReference>
<accession>A0A941DQR5</accession>
<dbReference type="PRINTS" id="PR00950">
    <property type="entry name" value="TYPE3IMSPROT"/>
</dbReference>
<dbReference type="AlphaFoldDB" id="A0A941DQR5"/>
<evidence type="ECO:0000313" key="2">
    <source>
        <dbReference type="Proteomes" id="UP000675284"/>
    </source>
</evidence>
<gene>
    <name evidence="1" type="ORF">KCX74_02375</name>
</gene>
<organism evidence="1 2">
    <name type="scientific">Virgibacillus salarius</name>
    <dbReference type="NCBI Taxonomy" id="447199"/>
    <lineage>
        <taxon>Bacteria</taxon>
        <taxon>Bacillati</taxon>
        <taxon>Bacillota</taxon>
        <taxon>Bacilli</taxon>
        <taxon>Bacillales</taxon>
        <taxon>Bacillaceae</taxon>
        <taxon>Virgibacillus</taxon>
    </lineage>
</organism>
<dbReference type="Proteomes" id="UP000675284">
    <property type="component" value="Unassembled WGS sequence"/>
</dbReference>
<dbReference type="GO" id="GO:0005886">
    <property type="term" value="C:plasma membrane"/>
    <property type="evidence" value="ECO:0007669"/>
    <property type="project" value="TreeGrafter"/>
</dbReference>
<evidence type="ECO:0000313" key="1">
    <source>
        <dbReference type="EMBL" id="MBR7794885.1"/>
    </source>
</evidence>
<dbReference type="PANTHER" id="PTHR30531">
    <property type="entry name" value="FLAGELLAR BIOSYNTHETIC PROTEIN FLHB"/>
    <property type="match status" value="1"/>
</dbReference>
<reference evidence="1" key="1">
    <citation type="submission" date="2021-04" db="EMBL/GenBank/DDBJ databases">
        <title>Isolation and polyphasic classification of algal microorganism.</title>
        <authorList>
            <person name="Wang S."/>
        </authorList>
    </citation>
    <scope>NUCLEOTIDE SEQUENCE</scope>
    <source>
        <strain evidence="1">720a</strain>
    </source>
</reference>
<dbReference type="EMBL" id="JAGSOT010000004">
    <property type="protein sequence ID" value="MBR7794885.1"/>
    <property type="molecule type" value="Genomic_DNA"/>
</dbReference>
<proteinExistence type="predicted"/>
<comment type="caution">
    <text evidence="1">The sequence shown here is derived from an EMBL/GenBank/DDBJ whole genome shotgun (WGS) entry which is preliminary data.</text>
</comment>
<dbReference type="Pfam" id="PF01312">
    <property type="entry name" value="Bac_export_2"/>
    <property type="match status" value="1"/>
</dbReference>
<dbReference type="InterPro" id="IPR029025">
    <property type="entry name" value="T3SS_substrate_exporter_C"/>
</dbReference>
<dbReference type="GO" id="GO:0009306">
    <property type="term" value="P:protein secretion"/>
    <property type="evidence" value="ECO:0007669"/>
    <property type="project" value="InterPro"/>
</dbReference>
<dbReference type="SUPFAM" id="SSF160544">
    <property type="entry name" value="EscU C-terminal domain-like"/>
    <property type="match status" value="1"/>
</dbReference>
<protein>
    <submittedName>
        <fullName evidence="1">EscU/YscU/HrcU family type III secretion system export apparatus switch protein</fullName>
    </submittedName>
</protein>
<dbReference type="Gene3D" id="3.40.1690.10">
    <property type="entry name" value="secretion proteins EscU"/>
    <property type="match status" value="1"/>
</dbReference>
<sequence>MKDKRNKAVALRYDETRQSVPIVSASGRGLIAEDIIAKAKENNIPIMEDPSLVALLAQLNINEAIPEELYEAVAEVFAFIYRADQEINKNR</sequence>
<dbReference type="RefSeq" id="WP_026680878.1">
    <property type="nucleotide sequence ID" value="NZ_BAAACY010000099.1"/>
</dbReference>
<dbReference type="InterPro" id="IPR006135">
    <property type="entry name" value="T3SS_substrate_exporter"/>
</dbReference>
<keyword evidence="2" id="KW-1185">Reference proteome</keyword>